<sequence>MWTATGESCDYTISNYSILSPHHFITEIMLALHFMKK</sequence>
<gene>
    <name evidence="1" type="ORF">GBAR_LOCUS30013</name>
</gene>
<organism evidence="1 2">
    <name type="scientific">Geodia barretti</name>
    <name type="common">Barrett's horny sponge</name>
    <dbReference type="NCBI Taxonomy" id="519541"/>
    <lineage>
        <taxon>Eukaryota</taxon>
        <taxon>Metazoa</taxon>
        <taxon>Porifera</taxon>
        <taxon>Demospongiae</taxon>
        <taxon>Heteroscleromorpha</taxon>
        <taxon>Tetractinellida</taxon>
        <taxon>Astrophorina</taxon>
        <taxon>Geodiidae</taxon>
        <taxon>Geodia</taxon>
    </lineage>
</organism>
<reference evidence="1" key="1">
    <citation type="submission" date="2023-03" db="EMBL/GenBank/DDBJ databases">
        <authorList>
            <person name="Steffen K."/>
            <person name="Cardenas P."/>
        </authorList>
    </citation>
    <scope>NUCLEOTIDE SEQUENCE</scope>
</reference>
<proteinExistence type="predicted"/>
<accession>A0AA35TVK3</accession>
<comment type="caution">
    <text evidence="1">The sequence shown here is derived from an EMBL/GenBank/DDBJ whole genome shotgun (WGS) entry which is preliminary data.</text>
</comment>
<protein>
    <submittedName>
        <fullName evidence="1">Uncharacterized protein</fullName>
    </submittedName>
</protein>
<dbReference type="EMBL" id="CASHTH010004234">
    <property type="protein sequence ID" value="CAI8055004.1"/>
    <property type="molecule type" value="Genomic_DNA"/>
</dbReference>
<name>A0AA35TVK3_GEOBA</name>
<evidence type="ECO:0000313" key="2">
    <source>
        <dbReference type="Proteomes" id="UP001174909"/>
    </source>
</evidence>
<keyword evidence="2" id="KW-1185">Reference proteome</keyword>
<evidence type="ECO:0000313" key="1">
    <source>
        <dbReference type="EMBL" id="CAI8055004.1"/>
    </source>
</evidence>
<dbReference type="AlphaFoldDB" id="A0AA35TVK3"/>
<dbReference type="Proteomes" id="UP001174909">
    <property type="component" value="Unassembled WGS sequence"/>
</dbReference>